<keyword evidence="3" id="KW-1185">Reference proteome</keyword>
<proteinExistence type="predicted"/>
<feature type="region of interest" description="Disordered" evidence="1">
    <location>
        <begin position="1"/>
        <end position="20"/>
    </location>
</feature>
<gene>
    <name evidence="2" type="ORF">H5410_046822</name>
</gene>
<dbReference type="EMBL" id="JACXVP010000009">
    <property type="protein sequence ID" value="KAG5586388.1"/>
    <property type="molecule type" value="Genomic_DNA"/>
</dbReference>
<evidence type="ECO:0000313" key="2">
    <source>
        <dbReference type="EMBL" id="KAG5586388.1"/>
    </source>
</evidence>
<name>A0A9J5XGK7_SOLCO</name>
<organism evidence="2 3">
    <name type="scientific">Solanum commersonii</name>
    <name type="common">Commerson's wild potato</name>
    <name type="synonym">Commerson's nightshade</name>
    <dbReference type="NCBI Taxonomy" id="4109"/>
    <lineage>
        <taxon>Eukaryota</taxon>
        <taxon>Viridiplantae</taxon>
        <taxon>Streptophyta</taxon>
        <taxon>Embryophyta</taxon>
        <taxon>Tracheophyta</taxon>
        <taxon>Spermatophyta</taxon>
        <taxon>Magnoliopsida</taxon>
        <taxon>eudicotyledons</taxon>
        <taxon>Gunneridae</taxon>
        <taxon>Pentapetalae</taxon>
        <taxon>asterids</taxon>
        <taxon>lamiids</taxon>
        <taxon>Solanales</taxon>
        <taxon>Solanaceae</taxon>
        <taxon>Solanoideae</taxon>
        <taxon>Solaneae</taxon>
        <taxon>Solanum</taxon>
    </lineage>
</organism>
<dbReference type="Proteomes" id="UP000824120">
    <property type="component" value="Chromosome 9"/>
</dbReference>
<reference evidence="2 3" key="1">
    <citation type="submission" date="2020-09" db="EMBL/GenBank/DDBJ databases">
        <title>De no assembly of potato wild relative species, Solanum commersonii.</title>
        <authorList>
            <person name="Cho K."/>
        </authorList>
    </citation>
    <scope>NUCLEOTIDE SEQUENCE [LARGE SCALE GENOMIC DNA]</scope>
    <source>
        <strain evidence="2">LZ3.2</strain>
        <tissue evidence="2">Leaf</tissue>
    </source>
</reference>
<comment type="caution">
    <text evidence="2">The sequence shown here is derived from an EMBL/GenBank/DDBJ whole genome shotgun (WGS) entry which is preliminary data.</text>
</comment>
<evidence type="ECO:0000313" key="3">
    <source>
        <dbReference type="Proteomes" id="UP000824120"/>
    </source>
</evidence>
<dbReference type="AlphaFoldDB" id="A0A9J5XGK7"/>
<protein>
    <submittedName>
        <fullName evidence="2">Uncharacterized protein</fullName>
    </submittedName>
</protein>
<evidence type="ECO:0000256" key="1">
    <source>
        <dbReference type="SAM" id="MobiDB-lite"/>
    </source>
</evidence>
<sequence length="113" mass="12092">MDSPKKTKPSTKGASTGSGLVHLPWSVTWTMHLAFKAKAFVHEGQHVQWTCPHVVVPSVEVQAATRMQGQPSGLSALEQKAISKTIGDLPTGFGNLQAFISSFFSAALFLLAK</sequence>
<accession>A0A9J5XGK7</accession>